<protein>
    <recommendedName>
        <fullName evidence="3">Secreted protein</fullName>
    </recommendedName>
</protein>
<gene>
    <name evidence="1" type="ORF">J4032_35590</name>
</gene>
<dbReference type="Proteomes" id="UP000828924">
    <property type="component" value="Chromosome"/>
</dbReference>
<dbReference type="SUPFAM" id="SSF56601">
    <property type="entry name" value="beta-lactamase/transpeptidase-like"/>
    <property type="match status" value="1"/>
</dbReference>
<reference evidence="1 2" key="1">
    <citation type="submission" date="2021-03" db="EMBL/GenBank/DDBJ databases">
        <title>Complete genome of Streptomyces formicae strain 1H-GS9 (DSM 100524).</title>
        <authorList>
            <person name="Atanasov K.E."/>
            <person name="Altabella T."/>
            <person name="Ferrer A."/>
        </authorList>
    </citation>
    <scope>NUCLEOTIDE SEQUENCE [LARGE SCALE GENOMIC DNA]</scope>
    <source>
        <strain evidence="1 2">1H-GS9</strain>
    </source>
</reference>
<dbReference type="PRINTS" id="PR00118">
    <property type="entry name" value="BLACTAMASEA"/>
</dbReference>
<proteinExistence type="predicted"/>
<name>A0ABY3WWQ4_9ACTN</name>
<evidence type="ECO:0008006" key="3">
    <source>
        <dbReference type="Google" id="ProtNLM"/>
    </source>
</evidence>
<organism evidence="1 2">
    <name type="scientific">Streptomyces formicae</name>
    <dbReference type="NCBI Taxonomy" id="1616117"/>
    <lineage>
        <taxon>Bacteria</taxon>
        <taxon>Bacillati</taxon>
        <taxon>Actinomycetota</taxon>
        <taxon>Actinomycetes</taxon>
        <taxon>Kitasatosporales</taxon>
        <taxon>Streptomycetaceae</taxon>
        <taxon>Streptomyces</taxon>
    </lineage>
</organism>
<dbReference type="EMBL" id="CP071872">
    <property type="protein sequence ID" value="UNM16080.1"/>
    <property type="molecule type" value="Genomic_DNA"/>
</dbReference>
<accession>A0ABY3WWQ4</accession>
<dbReference type="InterPro" id="IPR000871">
    <property type="entry name" value="Beta-lactam_class-A"/>
</dbReference>
<sequence>MENSEAAPPRRAVLTTLGTGALLAAASASGVRVGVRLRVRWSDTTSPRAIGRTYARLVVGGMLPARDRRRLTGWLMASTTIGERFRAGLPADWVLIHD</sequence>
<dbReference type="InterPro" id="IPR012338">
    <property type="entry name" value="Beta-lactam/transpept-like"/>
</dbReference>
<evidence type="ECO:0000313" key="1">
    <source>
        <dbReference type="EMBL" id="UNM16080.1"/>
    </source>
</evidence>
<keyword evidence="2" id="KW-1185">Reference proteome</keyword>
<dbReference type="Gene3D" id="3.40.710.10">
    <property type="entry name" value="DD-peptidase/beta-lactamase superfamily"/>
    <property type="match status" value="1"/>
</dbReference>
<evidence type="ECO:0000313" key="2">
    <source>
        <dbReference type="Proteomes" id="UP000828924"/>
    </source>
</evidence>